<dbReference type="OMA" id="RVRIMNF"/>
<keyword evidence="2" id="KW-0597">Phosphoprotein</keyword>
<evidence type="ECO:0000256" key="4">
    <source>
        <dbReference type="SAM" id="MobiDB-lite"/>
    </source>
</evidence>
<evidence type="ECO:0000256" key="5">
    <source>
        <dbReference type="SAM" id="Phobius"/>
    </source>
</evidence>
<dbReference type="GO" id="GO:0016787">
    <property type="term" value="F:hydrolase activity"/>
    <property type="evidence" value="ECO:0007669"/>
    <property type="project" value="TreeGrafter"/>
</dbReference>
<dbReference type="OrthoDB" id="5307922at2759"/>
<feature type="compositionally biased region" description="Polar residues" evidence="4">
    <location>
        <begin position="578"/>
        <end position="587"/>
    </location>
</feature>
<dbReference type="EMBL" id="GL446861">
    <property type="protein sequence ID" value="EFN87172.1"/>
    <property type="molecule type" value="Genomic_DNA"/>
</dbReference>
<proteinExistence type="inferred from homology"/>
<evidence type="ECO:0000256" key="1">
    <source>
        <dbReference type="ARBA" id="ARBA00009191"/>
    </source>
</evidence>
<protein>
    <submittedName>
        <fullName evidence="7">Adipocyte plasma membrane-associated protein</fullName>
    </submittedName>
</protein>
<gene>
    <name evidence="7" type="ORF">EAI_02532</name>
</gene>
<dbReference type="AlphaFoldDB" id="E2BAW5"/>
<organism evidence="8">
    <name type="scientific">Harpegnathos saltator</name>
    <name type="common">Jerdon's jumping ant</name>
    <dbReference type="NCBI Taxonomy" id="610380"/>
    <lineage>
        <taxon>Eukaryota</taxon>
        <taxon>Metazoa</taxon>
        <taxon>Ecdysozoa</taxon>
        <taxon>Arthropoda</taxon>
        <taxon>Hexapoda</taxon>
        <taxon>Insecta</taxon>
        <taxon>Pterygota</taxon>
        <taxon>Neoptera</taxon>
        <taxon>Endopterygota</taxon>
        <taxon>Hymenoptera</taxon>
        <taxon>Apocrita</taxon>
        <taxon>Aculeata</taxon>
        <taxon>Formicoidea</taxon>
        <taxon>Formicidae</taxon>
        <taxon>Ponerinae</taxon>
        <taxon>Ponerini</taxon>
        <taxon>Harpegnathos</taxon>
    </lineage>
</organism>
<dbReference type="PANTHER" id="PTHR10426:SF88">
    <property type="entry name" value="ADIPOCYTE PLASMA MEMBRANE-ASSOCIATED PROTEIN HEMOMUCIN-RELATED"/>
    <property type="match status" value="1"/>
</dbReference>
<feature type="domain" description="Strictosidine synthase conserved region" evidence="6">
    <location>
        <begin position="166"/>
        <end position="252"/>
    </location>
</feature>
<dbReference type="PhylomeDB" id="E2BAW5"/>
<comment type="similarity">
    <text evidence="1">Belongs to the strictosidine synthase family.</text>
</comment>
<keyword evidence="5" id="KW-0812">Transmembrane</keyword>
<keyword evidence="5" id="KW-0472">Membrane</keyword>
<dbReference type="GO" id="GO:0012505">
    <property type="term" value="C:endomembrane system"/>
    <property type="evidence" value="ECO:0007669"/>
    <property type="project" value="TreeGrafter"/>
</dbReference>
<evidence type="ECO:0000259" key="6">
    <source>
        <dbReference type="Pfam" id="PF03088"/>
    </source>
</evidence>
<evidence type="ECO:0000313" key="7">
    <source>
        <dbReference type="EMBL" id="EFN87172.1"/>
    </source>
</evidence>
<feature type="region of interest" description="Disordered" evidence="4">
    <location>
        <begin position="423"/>
        <end position="587"/>
    </location>
</feature>
<evidence type="ECO:0000256" key="3">
    <source>
        <dbReference type="ARBA" id="ARBA00023180"/>
    </source>
</evidence>
<keyword evidence="5" id="KW-1133">Transmembrane helix</keyword>
<dbReference type="Pfam" id="PF20067">
    <property type="entry name" value="SSL_N"/>
    <property type="match status" value="1"/>
</dbReference>
<dbReference type="Gene3D" id="2.120.10.30">
    <property type="entry name" value="TolB, C-terminal domain"/>
    <property type="match status" value="1"/>
</dbReference>
<dbReference type="InParanoid" id="E2BAW5"/>
<name>E2BAW5_HARSA</name>
<sequence>MSYLKSIGTFVIYVGVFLALITFLPGLPPHVEFDEYSIVLPHVVDAKVGPKIRLRGAQRIYVGEVVGPESFDSYNGELYSGVYGGYIIRLEENRVVPIVKFGKKCDGIWQEHICGRPLGFKFDKKGNLYVMDCYYGLFKVDISTKEYKNLVNITKSIDGKKPMLPNSIDVAENGDLYWTDSNTDFPLYEGFHISLANPSGRLLRYNAANKKNEVLLRDLGFANGVKLSDDESFVIIAETLKSRIMKYHLKGPKSGQFEIFVEGLPGLPDNIHSDGHGGFLITTIISSSPEHPILLHSLIPHPLIRKMLSRLLFLIEMPFELIYHYYPNTNVEKIMHWIGSFPMITEMVIDSMKKSMIIRLDSSGNILEVLSSDETDIVNGISSAYIHNNYLWLGSPWNNHVLRIPLKQAFPDLAVDGGKVSSRVQSEKQLPKAVASNANTERVKRDTGSAATAKPIESKATSKKVATQATHKPSTAPVTPTPTTPISTAAPTTSKPTIAPKTASKAEKPATSGNVKSQENKPQVSKSANAEIKNNAKTDTKLHSPNVKPETNDKTRENTAKTNTKSEKNLKIEPDASAKTQKVNPRK</sequence>
<dbReference type="SUPFAM" id="SSF63829">
    <property type="entry name" value="Calcium-dependent phosphotriesterase"/>
    <property type="match status" value="1"/>
</dbReference>
<dbReference type="STRING" id="610380.E2BAW5"/>
<evidence type="ECO:0000256" key="2">
    <source>
        <dbReference type="ARBA" id="ARBA00022553"/>
    </source>
</evidence>
<keyword evidence="8" id="KW-1185">Reference proteome</keyword>
<dbReference type="InterPro" id="IPR018119">
    <property type="entry name" value="Strictosidine_synth_cons-reg"/>
</dbReference>
<evidence type="ECO:0000313" key="8">
    <source>
        <dbReference type="Proteomes" id="UP000008237"/>
    </source>
</evidence>
<dbReference type="PANTHER" id="PTHR10426">
    <property type="entry name" value="STRICTOSIDINE SYNTHASE-RELATED"/>
    <property type="match status" value="1"/>
</dbReference>
<feature type="compositionally biased region" description="Low complexity" evidence="4">
    <location>
        <begin position="484"/>
        <end position="503"/>
    </location>
</feature>
<dbReference type="FunCoup" id="E2BAW5">
    <property type="interactions" value="734"/>
</dbReference>
<reference evidence="7 8" key="1">
    <citation type="journal article" date="2010" name="Science">
        <title>Genomic comparison of the ants Camponotus floridanus and Harpegnathos saltator.</title>
        <authorList>
            <person name="Bonasio R."/>
            <person name="Zhang G."/>
            <person name="Ye C."/>
            <person name="Mutti N.S."/>
            <person name="Fang X."/>
            <person name="Qin N."/>
            <person name="Donahue G."/>
            <person name="Yang P."/>
            <person name="Li Q."/>
            <person name="Li C."/>
            <person name="Zhang P."/>
            <person name="Huang Z."/>
            <person name="Berger S.L."/>
            <person name="Reinberg D."/>
            <person name="Wang J."/>
            <person name="Liebig J."/>
        </authorList>
    </citation>
    <scope>NUCLEOTIDE SEQUENCE [LARGE SCALE GENOMIC DNA]</scope>
    <source>
        <strain evidence="7 8">R22 G/1</strain>
    </source>
</reference>
<dbReference type="Pfam" id="PF03088">
    <property type="entry name" value="Str_synth"/>
    <property type="match status" value="1"/>
</dbReference>
<feature type="transmembrane region" description="Helical" evidence="5">
    <location>
        <begin position="7"/>
        <end position="27"/>
    </location>
</feature>
<dbReference type="InterPro" id="IPR011042">
    <property type="entry name" value="6-blade_b-propeller_TolB-like"/>
</dbReference>
<keyword evidence="3" id="KW-0325">Glycoprotein</keyword>
<feature type="compositionally biased region" description="Basic and acidic residues" evidence="4">
    <location>
        <begin position="550"/>
        <end position="576"/>
    </location>
</feature>
<dbReference type="Proteomes" id="UP000008237">
    <property type="component" value="Unassembled WGS sequence"/>
</dbReference>
<feature type="compositionally biased region" description="Polar residues" evidence="4">
    <location>
        <begin position="511"/>
        <end position="528"/>
    </location>
</feature>
<dbReference type="KEGG" id="hst:105180770"/>
<accession>E2BAW5</accession>